<feature type="transmembrane region" description="Helical" evidence="6">
    <location>
        <begin position="97"/>
        <end position="119"/>
    </location>
</feature>
<organism evidence="7 8">
    <name type="scientific">Shinella sumterensis</name>
    <dbReference type="NCBI Taxonomy" id="1967501"/>
    <lineage>
        <taxon>Bacteria</taxon>
        <taxon>Pseudomonadati</taxon>
        <taxon>Pseudomonadota</taxon>
        <taxon>Alphaproteobacteria</taxon>
        <taxon>Hyphomicrobiales</taxon>
        <taxon>Rhizobiaceae</taxon>
        <taxon>Shinella</taxon>
    </lineage>
</organism>
<geneLocation type="plasmid" evidence="7 8">
    <name>unnamed1</name>
</geneLocation>
<evidence type="ECO:0000256" key="3">
    <source>
        <dbReference type="ARBA" id="ARBA00022692"/>
    </source>
</evidence>
<evidence type="ECO:0000256" key="2">
    <source>
        <dbReference type="ARBA" id="ARBA00022475"/>
    </source>
</evidence>
<feature type="transmembrane region" description="Helical" evidence="6">
    <location>
        <begin position="125"/>
        <end position="142"/>
    </location>
</feature>
<protein>
    <submittedName>
        <fullName evidence="7">Lipopolysaccharide biosynthesis protein</fullName>
    </submittedName>
</protein>
<feature type="transmembrane region" description="Helical" evidence="6">
    <location>
        <begin position="21"/>
        <end position="41"/>
    </location>
</feature>
<feature type="transmembrane region" description="Helical" evidence="6">
    <location>
        <begin position="401"/>
        <end position="420"/>
    </location>
</feature>
<proteinExistence type="predicted"/>
<feature type="transmembrane region" description="Helical" evidence="6">
    <location>
        <begin position="306"/>
        <end position="333"/>
    </location>
</feature>
<dbReference type="GO" id="GO:0005886">
    <property type="term" value="C:plasma membrane"/>
    <property type="evidence" value="ECO:0007669"/>
    <property type="project" value="UniProtKB-SubCell"/>
</dbReference>
<sequence>MSQRPMLSLHVLAGKGVAAGVVKLASAALTFTVFVVVAATMDERQFGLFSTAYAGASLVSFFSLAGQHAAVLRFWPQYAGSRDDGRANTMMALSIRITAAAVAAAALVVLAAGAFPLFAVPEWPAIMAATALLAAALGWSEFSACAMRAKGAVVSSLLPRDVVWRVLSIFVFVIAGRLATDMTAVTALWLTALLLIASVLPQTVTLLRDTLQVPQTPLSAGEAAEFRAVSLGLWGVTALPPALGQASTLVVAALLGPETAGAVFVADRITRLAALALNGINQAAAPQISAAFHAGDRVHVQRITGLVAMTGFAAALAVLAALVVAGSPILALFDPAYATPAMHGVLVILGLGVLVGTACGPTELTMQLTGLQRELFRTLVVANGLGLAATAALALTHGPTGAAIGMAGTTALWCLAGAAITRRKIGVDPSILGFLSGRRHLALRTTQKGRP</sequence>
<keyword evidence="4 6" id="KW-1133">Transmembrane helix</keyword>
<feature type="transmembrane region" description="Helical" evidence="6">
    <location>
        <begin position="376"/>
        <end position="395"/>
    </location>
</feature>
<keyword evidence="8" id="KW-1185">Reference proteome</keyword>
<feature type="transmembrane region" description="Helical" evidence="6">
    <location>
        <begin position="345"/>
        <end position="364"/>
    </location>
</feature>
<evidence type="ECO:0000256" key="1">
    <source>
        <dbReference type="ARBA" id="ARBA00004651"/>
    </source>
</evidence>
<dbReference type="PANTHER" id="PTHR30250">
    <property type="entry name" value="PST FAMILY PREDICTED COLANIC ACID TRANSPORTER"/>
    <property type="match status" value="1"/>
</dbReference>
<feature type="transmembrane region" description="Helical" evidence="6">
    <location>
        <begin position="162"/>
        <end position="180"/>
    </location>
</feature>
<dbReference type="PANTHER" id="PTHR30250:SF11">
    <property type="entry name" value="O-ANTIGEN TRANSPORTER-RELATED"/>
    <property type="match status" value="1"/>
</dbReference>
<dbReference type="Proteomes" id="UP001234585">
    <property type="component" value="Plasmid unnamed1"/>
</dbReference>
<dbReference type="AlphaFoldDB" id="A0AA50H8L6"/>
<keyword evidence="5 6" id="KW-0472">Membrane</keyword>
<evidence type="ECO:0000256" key="4">
    <source>
        <dbReference type="ARBA" id="ARBA00022989"/>
    </source>
</evidence>
<keyword evidence="3 6" id="KW-0812">Transmembrane</keyword>
<dbReference type="EMBL" id="CP132303">
    <property type="protein sequence ID" value="WLS00534.1"/>
    <property type="molecule type" value="Genomic_DNA"/>
</dbReference>
<name>A0AA50H8L6_9HYPH</name>
<keyword evidence="2" id="KW-1003">Cell membrane</keyword>
<gene>
    <name evidence="7" type="ORF">Q9313_20970</name>
</gene>
<dbReference type="RefSeq" id="WP_306040244.1">
    <property type="nucleotide sequence ID" value="NZ_CP132303.1"/>
</dbReference>
<dbReference type="InterPro" id="IPR050833">
    <property type="entry name" value="Poly_Biosynth_Transport"/>
</dbReference>
<feature type="transmembrane region" description="Helical" evidence="6">
    <location>
        <begin position="186"/>
        <end position="207"/>
    </location>
</feature>
<evidence type="ECO:0000313" key="7">
    <source>
        <dbReference type="EMBL" id="WLS00534.1"/>
    </source>
</evidence>
<reference evidence="7 8" key="1">
    <citation type="submission" date="2023-08" db="EMBL/GenBank/DDBJ databases">
        <title>Pathogen: clinical or host-associated sample.</title>
        <authorList>
            <person name="Hergert J."/>
            <person name="Casey R."/>
            <person name="Wagner J."/>
            <person name="Young E.L."/>
            <person name="Oakeson K.F."/>
        </authorList>
    </citation>
    <scope>NUCLEOTIDE SEQUENCE [LARGE SCALE GENOMIC DNA]</scope>
    <source>
        <strain evidence="7 8">1760953</strain>
        <plasmid evidence="7 8">unnamed1</plasmid>
    </source>
</reference>
<accession>A0AA50H8L6</accession>
<evidence type="ECO:0000313" key="8">
    <source>
        <dbReference type="Proteomes" id="UP001234585"/>
    </source>
</evidence>
<evidence type="ECO:0000256" key="6">
    <source>
        <dbReference type="SAM" id="Phobius"/>
    </source>
</evidence>
<comment type="subcellular location">
    <subcellularLocation>
        <location evidence="1">Cell membrane</location>
        <topology evidence="1">Multi-pass membrane protein</topology>
    </subcellularLocation>
</comment>
<feature type="transmembrane region" description="Helical" evidence="6">
    <location>
        <begin position="53"/>
        <end position="76"/>
    </location>
</feature>
<keyword evidence="7" id="KW-0614">Plasmid</keyword>
<evidence type="ECO:0000256" key="5">
    <source>
        <dbReference type="ARBA" id="ARBA00023136"/>
    </source>
</evidence>